<protein>
    <recommendedName>
        <fullName evidence="2">EB domain-containing protein</fullName>
    </recommendedName>
</protein>
<organism evidence="1">
    <name type="scientific">Magallana gigas</name>
    <name type="common">Pacific oyster</name>
    <name type="synonym">Crassostrea gigas</name>
    <dbReference type="NCBI Taxonomy" id="29159"/>
    <lineage>
        <taxon>Eukaryota</taxon>
        <taxon>Metazoa</taxon>
        <taxon>Spiralia</taxon>
        <taxon>Lophotrochozoa</taxon>
        <taxon>Mollusca</taxon>
        <taxon>Bivalvia</taxon>
        <taxon>Autobranchia</taxon>
        <taxon>Pteriomorphia</taxon>
        <taxon>Ostreida</taxon>
        <taxon>Ostreoidea</taxon>
        <taxon>Ostreidae</taxon>
        <taxon>Magallana</taxon>
    </lineage>
</organism>
<accession>K1P7C4</accession>
<proteinExistence type="predicted"/>
<gene>
    <name evidence="1" type="ORF">CGI_10000775</name>
</gene>
<reference evidence="1" key="1">
    <citation type="journal article" date="2012" name="Nature">
        <title>The oyster genome reveals stress adaptation and complexity of shell formation.</title>
        <authorList>
            <person name="Zhang G."/>
            <person name="Fang X."/>
            <person name="Guo X."/>
            <person name="Li L."/>
            <person name="Luo R."/>
            <person name="Xu F."/>
            <person name="Yang P."/>
            <person name="Zhang L."/>
            <person name="Wang X."/>
            <person name="Qi H."/>
            <person name="Xiong Z."/>
            <person name="Que H."/>
            <person name="Xie Y."/>
            <person name="Holland P.W."/>
            <person name="Paps J."/>
            <person name="Zhu Y."/>
            <person name="Wu F."/>
            <person name="Chen Y."/>
            <person name="Wang J."/>
            <person name="Peng C."/>
            <person name="Meng J."/>
            <person name="Yang L."/>
            <person name="Liu J."/>
            <person name="Wen B."/>
            <person name="Zhang N."/>
            <person name="Huang Z."/>
            <person name="Zhu Q."/>
            <person name="Feng Y."/>
            <person name="Mount A."/>
            <person name="Hedgecock D."/>
            <person name="Xu Z."/>
            <person name="Liu Y."/>
            <person name="Domazet-Loso T."/>
            <person name="Du Y."/>
            <person name="Sun X."/>
            <person name="Zhang S."/>
            <person name="Liu B."/>
            <person name="Cheng P."/>
            <person name="Jiang X."/>
            <person name="Li J."/>
            <person name="Fan D."/>
            <person name="Wang W."/>
            <person name="Fu W."/>
            <person name="Wang T."/>
            <person name="Wang B."/>
            <person name="Zhang J."/>
            <person name="Peng Z."/>
            <person name="Li Y."/>
            <person name="Li N."/>
            <person name="Wang J."/>
            <person name="Chen M."/>
            <person name="He Y."/>
            <person name="Tan F."/>
            <person name="Song X."/>
            <person name="Zheng Q."/>
            <person name="Huang R."/>
            <person name="Yang H."/>
            <person name="Du X."/>
            <person name="Chen L."/>
            <person name="Yang M."/>
            <person name="Gaffney P.M."/>
            <person name="Wang S."/>
            <person name="Luo L."/>
            <person name="She Z."/>
            <person name="Ming Y."/>
            <person name="Huang W."/>
            <person name="Zhang S."/>
            <person name="Huang B."/>
            <person name="Zhang Y."/>
            <person name="Qu T."/>
            <person name="Ni P."/>
            <person name="Miao G."/>
            <person name="Wang J."/>
            <person name="Wang Q."/>
            <person name="Steinberg C.E."/>
            <person name="Wang H."/>
            <person name="Li N."/>
            <person name="Qian L."/>
            <person name="Zhang G."/>
            <person name="Li Y."/>
            <person name="Yang H."/>
            <person name="Liu X."/>
            <person name="Wang J."/>
            <person name="Yin Y."/>
            <person name="Wang J."/>
        </authorList>
    </citation>
    <scope>NUCLEOTIDE SEQUENCE [LARGE SCALE GENOMIC DNA]</scope>
    <source>
        <strain evidence="1">05x7-T-G4-1.051#20</strain>
    </source>
</reference>
<evidence type="ECO:0008006" key="2">
    <source>
        <dbReference type="Google" id="ProtNLM"/>
    </source>
</evidence>
<dbReference type="EMBL" id="JH822882">
    <property type="protein sequence ID" value="EKC17463.1"/>
    <property type="molecule type" value="Genomic_DNA"/>
</dbReference>
<name>K1P7C4_MAGGI</name>
<dbReference type="HOGENOM" id="CLU_2529614_0_0_1"/>
<dbReference type="AlphaFoldDB" id="K1P7C4"/>
<evidence type="ECO:0000313" key="1">
    <source>
        <dbReference type="EMBL" id="EKC17463.1"/>
    </source>
</evidence>
<sequence length="84" mass="9683">MFGHPCLYGMQCTGTEFASLCQYGRCKCQSGYTSIGYNCYPGRADKFMKIHNNVTQNQFHKCKKIIYNVIMLSFLVSIKVFYVN</sequence>
<dbReference type="InParanoid" id="K1P7C4"/>